<dbReference type="EMBL" id="VAWA01000006">
    <property type="protein sequence ID" value="TLP76876.1"/>
    <property type="molecule type" value="Genomic_DNA"/>
</dbReference>
<proteinExistence type="predicted"/>
<dbReference type="Gene3D" id="1.10.357.10">
    <property type="entry name" value="Tetracycline Repressor, domain 2"/>
    <property type="match status" value="1"/>
</dbReference>
<dbReference type="SUPFAM" id="SSF46689">
    <property type="entry name" value="Homeodomain-like"/>
    <property type="match status" value="1"/>
</dbReference>
<keyword evidence="1" id="KW-0805">Transcription regulation</keyword>
<dbReference type="OrthoDB" id="3819648at2"/>
<dbReference type="InterPro" id="IPR050109">
    <property type="entry name" value="HTH-type_TetR-like_transc_reg"/>
</dbReference>
<dbReference type="Proteomes" id="UP000306544">
    <property type="component" value="Unassembled WGS sequence"/>
</dbReference>
<evidence type="ECO:0000256" key="1">
    <source>
        <dbReference type="ARBA" id="ARBA00023015"/>
    </source>
</evidence>
<comment type="caution">
    <text evidence="6">The sequence shown here is derived from an EMBL/GenBank/DDBJ whole genome shotgun (WGS) entry which is preliminary data.</text>
</comment>
<evidence type="ECO:0000313" key="7">
    <source>
        <dbReference type="Proteomes" id="UP000306544"/>
    </source>
</evidence>
<reference evidence="6 7" key="1">
    <citation type="submission" date="2019-05" db="EMBL/GenBank/DDBJ databases">
        <title>Nesterenkonia sp. GY239, isolated from the Southern Atlantic Ocean.</title>
        <authorList>
            <person name="Zhang G."/>
        </authorList>
    </citation>
    <scope>NUCLEOTIDE SEQUENCE [LARGE SCALE GENOMIC DNA]</scope>
    <source>
        <strain evidence="6 7">GY239</strain>
    </source>
</reference>
<keyword evidence="2 4" id="KW-0238">DNA-binding</keyword>
<dbReference type="GO" id="GO:0003700">
    <property type="term" value="F:DNA-binding transcription factor activity"/>
    <property type="evidence" value="ECO:0007669"/>
    <property type="project" value="TreeGrafter"/>
</dbReference>
<dbReference type="RefSeq" id="WP_138170019.1">
    <property type="nucleotide sequence ID" value="NZ_VAWA01000006.1"/>
</dbReference>
<dbReference type="InterPro" id="IPR009057">
    <property type="entry name" value="Homeodomain-like_sf"/>
</dbReference>
<dbReference type="PANTHER" id="PTHR30055">
    <property type="entry name" value="HTH-TYPE TRANSCRIPTIONAL REGULATOR RUTR"/>
    <property type="match status" value="1"/>
</dbReference>
<dbReference type="AlphaFoldDB" id="A0A5R9AGC4"/>
<evidence type="ECO:0000256" key="4">
    <source>
        <dbReference type="PROSITE-ProRule" id="PRU00335"/>
    </source>
</evidence>
<dbReference type="PANTHER" id="PTHR30055:SF234">
    <property type="entry name" value="HTH-TYPE TRANSCRIPTIONAL REGULATOR BETI"/>
    <property type="match status" value="1"/>
</dbReference>
<keyword evidence="7" id="KW-1185">Reference proteome</keyword>
<dbReference type="GO" id="GO:0000976">
    <property type="term" value="F:transcription cis-regulatory region binding"/>
    <property type="evidence" value="ECO:0007669"/>
    <property type="project" value="TreeGrafter"/>
</dbReference>
<organism evidence="6 7">
    <name type="scientific">Nesterenkonia sphaerica</name>
    <dbReference type="NCBI Taxonomy" id="1804988"/>
    <lineage>
        <taxon>Bacteria</taxon>
        <taxon>Bacillati</taxon>
        <taxon>Actinomycetota</taxon>
        <taxon>Actinomycetes</taxon>
        <taxon>Micrococcales</taxon>
        <taxon>Micrococcaceae</taxon>
        <taxon>Nesterenkonia</taxon>
    </lineage>
</organism>
<dbReference type="InterPro" id="IPR001647">
    <property type="entry name" value="HTH_TetR"/>
</dbReference>
<name>A0A5R9AGC4_9MICC</name>
<evidence type="ECO:0000256" key="3">
    <source>
        <dbReference type="ARBA" id="ARBA00023163"/>
    </source>
</evidence>
<evidence type="ECO:0000256" key="2">
    <source>
        <dbReference type="ARBA" id="ARBA00023125"/>
    </source>
</evidence>
<gene>
    <name evidence="6" type="ORF">FEF27_06415</name>
</gene>
<feature type="domain" description="HTH tetR-type" evidence="5">
    <location>
        <begin position="2"/>
        <end position="62"/>
    </location>
</feature>
<evidence type="ECO:0000313" key="6">
    <source>
        <dbReference type="EMBL" id="TLP76876.1"/>
    </source>
</evidence>
<sequence>MALTAGQIVEAAHGLVTRYGVQDVSMRRVAGELGVRPGALYYHVPNKQEMLRRVARRVLEPLHEVTDEPLALLQRLRQLVLALPDGGDLILIAYSLDPELPPVPALRSGLLLHSCTPAEAEETAAILMRYALGALAVEQNSLLFGQSDPAASVRYERGLLALLAGVRNTVSSP</sequence>
<evidence type="ECO:0000259" key="5">
    <source>
        <dbReference type="PROSITE" id="PS50977"/>
    </source>
</evidence>
<accession>A0A5R9AGC4</accession>
<keyword evidence="3" id="KW-0804">Transcription</keyword>
<dbReference type="PROSITE" id="PS50977">
    <property type="entry name" value="HTH_TETR_2"/>
    <property type="match status" value="1"/>
</dbReference>
<feature type="DNA-binding region" description="H-T-H motif" evidence="4">
    <location>
        <begin position="25"/>
        <end position="44"/>
    </location>
</feature>
<dbReference type="PRINTS" id="PR00455">
    <property type="entry name" value="HTHTETR"/>
</dbReference>
<dbReference type="Pfam" id="PF00440">
    <property type="entry name" value="TetR_N"/>
    <property type="match status" value="1"/>
</dbReference>
<protein>
    <submittedName>
        <fullName evidence="6">TetR/AcrR family transcriptional regulator</fullName>
    </submittedName>
</protein>